<keyword evidence="2" id="KW-0472">Membrane</keyword>
<accession>A0ABP6X343</accession>
<protein>
    <recommendedName>
        <fullName evidence="3">DUF4342 domain-containing protein</fullName>
    </recommendedName>
</protein>
<evidence type="ECO:0000313" key="5">
    <source>
        <dbReference type="Proteomes" id="UP001500630"/>
    </source>
</evidence>
<organism evidence="4 5">
    <name type="scientific">Nonomuraea rosea</name>
    <dbReference type="NCBI Taxonomy" id="638574"/>
    <lineage>
        <taxon>Bacteria</taxon>
        <taxon>Bacillati</taxon>
        <taxon>Actinomycetota</taxon>
        <taxon>Actinomycetes</taxon>
        <taxon>Streptosporangiales</taxon>
        <taxon>Streptosporangiaceae</taxon>
        <taxon>Nonomuraea</taxon>
    </lineage>
</organism>
<feature type="transmembrane region" description="Helical" evidence="2">
    <location>
        <begin position="53"/>
        <end position="75"/>
    </location>
</feature>
<comment type="caution">
    <text evidence="4">The sequence shown here is derived from an EMBL/GenBank/DDBJ whole genome shotgun (WGS) entry which is preliminary data.</text>
</comment>
<dbReference type="Pfam" id="PF14242">
    <property type="entry name" value="DUF4342"/>
    <property type="match status" value="1"/>
</dbReference>
<evidence type="ECO:0000256" key="1">
    <source>
        <dbReference type="SAM" id="MobiDB-lite"/>
    </source>
</evidence>
<feature type="domain" description="DUF4342" evidence="3">
    <location>
        <begin position="8"/>
        <end position="83"/>
    </location>
</feature>
<dbReference type="Proteomes" id="UP001500630">
    <property type="component" value="Unassembled WGS sequence"/>
</dbReference>
<dbReference type="EMBL" id="BAABDQ010000009">
    <property type="protein sequence ID" value="GAA3560740.1"/>
    <property type="molecule type" value="Genomic_DNA"/>
</dbReference>
<name>A0ABP6X343_9ACTN</name>
<evidence type="ECO:0000259" key="3">
    <source>
        <dbReference type="Pfam" id="PF14242"/>
    </source>
</evidence>
<keyword evidence="2" id="KW-0812">Transmembrane</keyword>
<proteinExistence type="predicted"/>
<gene>
    <name evidence="4" type="ORF">GCM10022419_046710</name>
</gene>
<reference evidence="5" key="1">
    <citation type="journal article" date="2019" name="Int. J. Syst. Evol. Microbiol.">
        <title>The Global Catalogue of Microorganisms (GCM) 10K type strain sequencing project: providing services to taxonomists for standard genome sequencing and annotation.</title>
        <authorList>
            <consortium name="The Broad Institute Genomics Platform"/>
            <consortium name="The Broad Institute Genome Sequencing Center for Infectious Disease"/>
            <person name="Wu L."/>
            <person name="Ma J."/>
        </authorList>
    </citation>
    <scope>NUCLEOTIDE SEQUENCE [LARGE SCALE GENOMIC DNA]</scope>
    <source>
        <strain evidence="5">JCM 17326</strain>
    </source>
</reference>
<dbReference type="InterPro" id="IPR025642">
    <property type="entry name" value="DUF4342"/>
</dbReference>
<evidence type="ECO:0000256" key="2">
    <source>
        <dbReference type="SAM" id="Phobius"/>
    </source>
</evidence>
<keyword evidence="2" id="KW-1133">Transmembrane helix</keyword>
<keyword evidence="5" id="KW-1185">Reference proteome</keyword>
<dbReference type="RefSeq" id="WP_345564718.1">
    <property type="nucleotide sequence ID" value="NZ_BAABDQ010000009.1"/>
</dbReference>
<feature type="region of interest" description="Disordered" evidence="1">
    <location>
        <begin position="86"/>
        <end position="106"/>
    </location>
</feature>
<sequence length="106" mass="11338">MTIVKEEAVKEEGRVRTSELAGKVRKAIHEGNVRRIIVTDASGHSVMEIPMTVGAVAAIAAPVVTAAAALAALAAEWTIRVERRTQEENVQDIKDVPKGKEKAPAE</sequence>
<evidence type="ECO:0000313" key="4">
    <source>
        <dbReference type="EMBL" id="GAA3560740.1"/>
    </source>
</evidence>